<name>A0A419R018_9SPHN</name>
<evidence type="ECO:0008006" key="5">
    <source>
        <dbReference type="Google" id="ProtNLM"/>
    </source>
</evidence>
<feature type="compositionally biased region" description="Pro residues" evidence="1">
    <location>
        <begin position="83"/>
        <end position="92"/>
    </location>
</feature>
<keyword evidence="4" id="KW-1185">Reference proteome</keyword>
<dbReference type="AlphaFoldDB" id="A0A419R018"/>
<keyword evidence="2" id="KW-0812">Transmembrane</keyword>
<evidence type="ECO:0000313" key="3">
    <source>
        <dbReference type="EMBL" id="RJX66786.1"/>
    </source>
</evidence>
<evidence type="ECO:0000256" key="1">
    <source>
        <dbReference type="SAM" id="MobiDB-lite"/>
    </source>
</evidence>
<gene>
    <name evidence="3" type="ORF">D6858_10425</name>
</gene>
<proteinExistence type="predicted"/>
<protein>
    <recommendedName>
        <fullName evidence="5">Lipopolysaccharide assembly protein A domain-containing protein</fullName>
    </recommendedName>
</protein>
<feature type="transmembrane region" description="Helical" evidence="2">
    <location>
        <begin position="7"/>
        <end position="24"/>
    </location>
</feature>
<evidence type="ECO:0000256" key="2">
    <source>
        <dbReference type="SAM" id="Phobius"/>
    </source>
</evidence>
<dbReference type="RefSeq" id="WP_120109930.1">
    <property type="nucleotide sequence ID" value="NZ_RAHJ01000019.1"/>
</dbReference>
<dbReference type="OrthoDB" id="7595841at2"/>
<sequence length="122" mass="13554">MQIVRTLVWTVLLVLLLAFSFFNWKPVEVQIWSNLVLETKVPALVIVSFLLGLVPMWLLHRGVKWRLGRRIGALETAARSKLTPPPAPPAPTPTTVSPTVTEREEPPVATVDKPVSRDDIVG</sequence>
<accession>A0A419R018</accession>
<keyword evidence="2" id="KW-1133">Transmembrane helix</keyword>
<feature type="region of interest" description="Disordered" evidence="1">
    <location>
        <begin position="78"/>
        <end position="122"/>
    </location>
</feature>
<reference evidence="3 4" key="1">
    <citation type="submission" date="2018-09" db="EMBL/GenBank/DDBJ databases">
        <title>Altererythrobacter sp.Ery1 and Ery12, the genome sequencing of novel strains in genus Alterythrobacter.</title>
        <authorList>
            <person name="Cheng H."/>
            <person name="Wu Y.-H."/>
            <person name="Fang C."/>
            <person name="Xu X.-W."/>
        </authorList>
    </citation>
    <scope>NUCLEOTIDE SEQUENCE [LARGE SCALE GENOMIC DNA]</scope>
    <source>
        <strain evidence="3 4">Ery12</strain>
    </source>
</reference>
<organism evidence="3 4">
    <name type="scientific">Tsuneonella suprasediminis</name>
    <dbReference type="NCBI Taxonomy" id="2306996"/>
    <lineage>
        <taxon>Bacteria</taxon>
        <taxon>Pseudomonadati</taxon>
        <taxon>Pseudomonadota</taxon>
        <taxon>Alphaproteobacteria</taxon>
        <taxon>Sphingomonadales</taxon>
        <taxon>Erythrobacteraceae</taxon>
        <taxon>Tsuneonella</taxon>
    </lineage>
</organism>
<keyword evidence="2" id="KW-0472">Membrane</keyword>
<evidence type="ECO:0000313" key="4">
    <source>
        <dbReference type="Proteomes" id="UP000284322"/>
    </source>
</evidence>
<feature type="transmembrane region" description="Helical" evidence="2">
    <location>
        <begin position="44"/>
        <end position="60"/>
    </location>
</feature>
<dbReference type="EMBL" id="RAHJ01000019">
    <property type="protein sequence ID" value="RJX66786.1"/>
    <property type="molecule type" value="Genomic_DNA"/>
</dbReference>
<comment type="caution">
    <text evidence="3">The sequence shown here is derived from an EMBL/GenBank/DDBJ whole genome shotgun (WGS) entry which is preliminary data.</text>
</comment>
<dbReference type="Proteomes" id="UP000284322">
    <property type="component" value="Unassembled WGS sequence"/>
</dbReference>